<feature type="region of interest" description="Disordered" evidence="1">
    <location>
        <begin position="1"/>
        <end position="26"/>
    </location>
</feature>
<feature type="region of interest" description="Disordered" evidence="1">
    <location>
        <begin position="627"/>
        <end position="804"/>
    </location>
</feature>
<proteinExistence type="predicted"/>
<accession>A0A9Q3HBZ6</accession>
<dbReference type="Proteomes" id="UP000765509">
    <property type="component" value="Unassembled WGS sequence"/>
</dbReference>
<comment type="caution">
    <text evidence="3">The sequence shown here is derived from an EMBL/GenBank/DDBJ whole genome shotgun (WGS) entry which is preliminary data.</text>
</comment>
<reference evidence="3" key="1">
    <citation type="submission" date="2021-03" db="EMBL/GenBank/DDBJ databases">
        <title>Draft genome sequence of rust myrtle Austropuccinia psidii MF-1, a brazilian biotype.</title>
        <authorList>
            <person name="Quecine M.C."/>
            <person name="Pachon D.M.R."/>
            <person name="Bonatelli M.L."/>
            <person name="Correr F.H."/>
            <person name="Franceschini L.M."/>
            <person name="Leite T.F."/>
            <person name="Margarido G.R.A."/>
            <person name="Almeida C.A."/>
            <person name="Ferrarezi J.A."/>
            <person name="Labate C.A."/>
        </authorList>
    </citation>
    <scope>NUCLEOTIDE SEQUENCE</scope>
    <source>
        <strain evidence="3">MF-1</strain>
    </source>
</reference>
<organism evidence="3 4">
    <name type="scientific">Austropuccinia psidii MF-1</name>
    <dbReference type="NCBI Taxonomy" id="1389203"/>
    <lineage>
        <taxon>Eukaryota</taxon>
        <taxon>Fungi</taxon>
        <taxon>Dikarya</taxon>
        <taxon>Basidiomycota</taxon>
        <taxon>Pucciniomycotina</taxon>
        <taxon>Pucciniomycetes</taxon>
        <taxon>Pucciniales</taxon>
        <taxon>Sphaerophragmiaceae</taxon>
        <taxon>Austropuccinia</taxon>
    </lineage>
</organism>
<gene>
    <name evidence="3" type="ORF">O181_038522</name>
</gene>
<keyword evidence="2" id="KW-0472">Membrane</keyword>
<dbReference type="PROSITE" id="PS50096">
    <property type="entry name" value="IQ"/>
    <property type="match status" value="1"/>
</dbReference>
<evidence type="ECO:0000256" key="1">
    <source>
        <dbReference type="SAM" id="MobiDB-lite"/>
    </source>
</evidence>
<feature type="compositionally biased region" description="Polar residues" evidence="1">
    <location>
        <begin position="645"/>
        <end position="688"/>
    </location>
</feature>
<protein>
    <submittedName>
        <fullName evidence="3">Uncharacterized protein</fullName>
    </submittedName>
</protein>
<keyword evidence="2" id="KW-1133">Transmembrane helix</keyword>
<evidence type="ECO:0000313" key="3">
    <source>
        <dbReference type="EMBL" id="MBW0498807.1"/>
    </source>
</evidence>
<keyword evidence="4" id="KW-1185">Reference proteome</keyword>
<feature type="compositionally biased region" description="Low complexity" evidence="1">
    <location>
        <begin position="709"/>
        <end position="725"/>
    </location>
</feature>
<feature type="compositionally biased region" description="Low complexity" evidence="1">
    <location>
        <begin position="739"/>
        <end position="753"/>
    </location>
</feature>
<dbReference type="EMBL" id="AVOT02014910">
    <property type="protein sequence ID" value="MBW0498807.1"/>
    <property type="molecule type" value="Genomic_DNA"/>
</dbReference>
<feature type="compositionally biased region" description="Polar residues" evidence="1">
    <location>
        <begin position="767"/>
        <end position="779"/>
    </location>
</feature>
<feature type="compositionally biased region" description="Polar residues" evidence="1">
    <location>
        <begin position="697"/>
        <end position="708"/>
    </location>
</feature>
<evidence type="ECO:0000256" key="2">
    <source>
        <dbReference type="SAM" id="Phobius"/>
    </source>
</evidence>
<evidence type="ECO:0000313" key="4">
    <source>
        <dbReference type="Proteomes" id="UP000765509"/>
    </source>
</evidence>
<keyword evidence="2" id="KW-0812">Transmembrane</keyword>
<feature type="compositionally biased region" description="Basic residues" evidence="1">
    <location>
        <begin position="10"/>
        <end position="23"/>
    </location>
</feature>
<feature type="transmembrane region" description="Helical" evidence="2">
    <location>
        <begin position="155"/>
        <end position="179"/>
    </location>
</feature>
<name>A0A9Q3HBZ6_9BASI</name>
<dbReference type="AlphaFoldDB" id="A0A9Q3HBZ6"/>
<sequence length="804" mass="88874">MTFTHSLKTRDHHHHQHHHHHHQFSSIKLILSKSSKSLILSKSLKRSLDTNQSSLADTDPSFIPYSNQSIVTNTSDSSSLHDPNLISFNITAPIISNNSNAIISNNSNPIITKNSNPIITKNSNPVNPLKTQSNLQTAFHSLWKLSGRHISVPPWLPLVVGAVLVAFIILNIMAFILGFQARKEFRTRIQEQRKVMADLEHQTSSQITRKELKSFTRKSIILLNSSSNHHPPYRVSIAGDILPRNLFDKPSRDSVVIAEILPPSASFTNDNSSLHFASGNSLLYSYQDSSHPSQLSTLHDHTIHFHHGLKDNNLDYLESINPNDSAIKFNLRRGPTKQTEIFKQGLQITQIPTHSTQSSSLTSNFFPTFTSPQPHESSIHHTKNSLQHHISNPLERKSSLGRGLPPVNVKLPPVACLSPDSSPLSPDNAMAQYAASRSRRASPLVPLDPLSVSPDVALAQYASSRRSSTKSLSRKASKSSMLGLLRGNGSPMLESPITIEPFNWSDFSIIKGVAPQTGTNSPPSLFPQGAQDKSKSNSVQSTSSPLVSLKNETIQSFNHNTKSINSALLKKNQLISSTTHSNDKNIFSDQVKNNNPFSSKAANKLSSFSPYIHSIILEDDEENFTISSDQTTSQTPPSTRSQRTFSSNANTSYHSCENPISPTRNKSNLKSFNGLQRQKSLSTQSQHTFGGRPSVAENFNQNPKNSNDNYYSTHTHSTETVSTNVIRQPSLPKNPYPPSRRSTSSSVRSQTPRNPMIDSNPYRKNDLTNSTLRTNIIRQNSDKSRLPISGTMSSGGVRDSSFVS</sequence>
<dbReference type="OrthoDB" id="2500434at2759"/>
<feature type="compositionally biased region" description="Low complexity" evidence="1">
    <location>
        <begin position="627"/>
        <end position="644"/>
    </location>
</feature>
<feature type="region of interest" description="Disordered" evidence="1">
    <location>
        <begin position="518"/>
        <end position="545"/>
    </location>
</feature>